<proteinExistence type="predicted"/>
<evidence type="ECO:0000256" key="2">
    <source>
        <dbReference type="SAM" id="MobiDB-lite"/>
    </source>
</evidence>
<dbReference type="AlphaFoldDB" id="A0A5D3AZQ0"/>
<dbReference type="GO" id="GO:0008270">
    <property type="term" value="F:zinc ion binding"/>
    <property type="evidence" value="ECO:0007669"/>
    <property type="project" value="UniProtKB-KW"/>
</dbReference>
<feature type="region of interest" description="Disordered" evidence="2">
    <location>
        <begin position="210"/>
        <end position="281"/>
    </location>
</feature>
<accession>A0A5D3AZQ0</accession>
<dbReference type="Proteomes" id="UP000322245">
    <property type="component" value="Unassembled WGS sequence"/>
</dbReference>
<reference evidence="4 5" key="1">
    <citation type="submission" date="2017-05" db="EMBL/GenBank/DDBJ databases">
        <title>The Genome Sequence of Tsuchiyaea wingfieldii DSM 27421.</title>
        <authorList>
            <person name="Cuomo C."/>
            <person name="Passer A."/>
            <person name="Billmyre B."/>
            <person name="Heitman J."/>
        </authorList>
    </citation>
    <scope>NUCLEOTIDE SEQUENCE [LARGE SCALE GENOMIC DNA]</scope>
    <source>
        <strain evidence="4 5">DSM 27421</strain>
    </source>
</reference>
<organism evidence="4 5">
    <name type="scientific">Cryptococcus floricola</name>
    <dbReference type="NCBI Taxonomy" id="2591691"/>
    <lineage>
        <taxon>Eukaryota</taxon>
        <taxon>Fungi</taxon>
        <taxon>Dikarya</taxon>
        <taxon>Basidiomycota</taxon>
        <taxon>Agaricomycotina</taxon>
        <taxon>Tremellomycetes</taxon>
        <taxon>Tremellales</taxon>
        <taxon>Cryptococcaceae</taxon>
        <taxon>Cryptococcus</taxon>
    </lineage>
</organism>
<feature type="compositionally biased region" description="Pro residues" evidence="2">
    <location>
        <begin position="597"/>
        <end position="610"/>
    </location>
</feature>
<evidence type="ECO:0000259" key="3">
    <source>
        <dbReference type="PROSITE" id="PS50966"/>
    </source>
</evidence>
<comment type="caution">
    <text evidence="4">The sequence shown here is derived from an EMBL/GenBank/DDBJ whole genome shotgun (WGS) entry which is preliminary data.</text>
</comment>
<keyword evidence="1" id="KW-0863">Zinc-finger</keyword>
<dbReference type="EMBL" id="NIDF01000026">
    <property type="protein sequence ID" value="TYJ56278.1"/>
    <property type="molecule type" value="Genomic_DNA"/>
</dbReference>
<feature type="compositionally biased region" description="Basic and acidic residues" evidence="2">
    <location>
        <begin position="268"/>
        <end position="281"/>
    </location>
</feature>
<feature type="compositionally biased region" description="Acidic residues" evidence="2">
    <location>
        <begin position="1035"/>
        <end position="1045"/>
    </location>
</feature>
<gene>
    <name evidence="4" type="ORF">B9479_002965</name>
</gene>
<feature type="region of interest" description="Disordered" evidence="2">
    <location>
        <begin position="987"/>
        <end position="1008"/>
    </location>
</feature>
<name>A0A5D3AZQ0_9TREE</name>
<keyword evidence="1" id="KW-0862">Zinc</keyword>
<feature type="compositionally biased region" description="Pro residues" evidence="2">
    <location>
        <begin position="229"/>
        <end position="257"/>
    </location>
</feature>
<sequence length="1166" mass="131049">MSESPSCPGDCKPRCATCKKAQALARQRAYLSNKAANNRLKAEEEAVSRGERVAYLGEDGTSSMPVDEGSWFEKPWPLTEHVSAQSRTGLIDALAEKMTVHVESPNQYLSDVLASSETVNAIRRQIKNRPLVFHGSYVENDDVPDPANKKEAVKQLAESIIRTFADDDNEEGQNSGFYRFRTMGTGHPEKETTNRITLYYGCCQDQKTFVPASSSSRRHSHHQSDTPRPSSPAPSSPAPSSPSSHPLPPPPSSPTPHLPSSTSLRLKPFRERSGRRGMDRFECQSHMSVSYNGRDRRFTVRIKHGIPHVTYQRADIPPEVDTYLRKALETNVGRKASARELLQAMVEDVSLEGDYSWLSEAQIRTRVSQIIEARFKFDPNSFKSAAMLLDHRQQSGDAVRLPLLGLPQGVSGLAFGLKGVLKLMEERKIVVEEISVDATFGINIENLELYAIVLDVEIGVPAFYMLLDTKRSLSEAARTNALRIFFREAQKATTCLNPKVIHTDKDWAEINAIRAEFLDGKPFLCLWHVVDAIATRLNKGELATRSYNSGLAHQQFPFIDPHFVSINNADPTSSIDSLRSRPSHTKKTNAAASMTPHPAPPAPPAPPPPSTSASSSSEAGPQPPTQGGTSISLAKDVGGVWRVRREDPELRVEGKDGPPAYLFHNFVYAKAFSRDLRASLRHAQTIRPQLKFDISDRTLKADLLKLFRVHIYPQRASILSDVYGITDPLAGQARSLEKFCPQDLRRNVIDLIKKAFHAHPDIPVYGGKTADEVYVDAVKAAYFFCHKNRLPALWAYLYANWYEPGRWELWARSAHIDFLPLRKTNMMVERHFGILKGSFFNVRRRLRLDAVVFKLVDEVGKHYVKKLREVGVRHGGRWTTGSLPWVRRDFWASIRRYKNLHSKGRITVPGPHKLNAEKLICSCRTYSTSPFFFCKHLFVVLDNDTRYTWDWLHFAANVPRRRSPPFLDITAPLHASAFPDMLRAAVEDEDEAREDDDPEEEEEEEEELIVGELYSFNSHGQMLNEGGVATKDQGAEDETDGEQGIWDEDPEVVGIEDAYARECLDNEVTEARARLTETASMLRRLGDLVESQADGGDVELSKTLEKGVTGSASLLWSLEGMLKKKRKGEQTTQRKQRGMKVARFDAQKALEWLDTRRIDESGDESD</sequence>
<feature type="domain" description="SWIM-type" evidence="3">
    <location>
        <begin position="906"/>
        <end position="945"/>
    </location>
</feature>
<dbReference type="PROSITE" id="PS50966">
    <property type="entry name" value="ZF_SWIM"/>
    <property type="match status" value="1"/>
</dbReference>
<feature type="compositionally biased region" description="Low complexity" evidence="2">
    <location>
        <begin position="611"/>
        <end position="620"/>
    </location>
</feature>
<protein>
    <recommendedName>
        <fullName evidence="3">SWIM-type domain-containing protein</fullName>
    </recommendedName>
</protein>
<evidence type="ECO:0000313" key="5">
    <source>
        <dbReference type="Proteomes" id="UP000322245"/>
    </source>
</evidence>
<keyword evidence="5" id="KW-1185">Reference proteome</keyword>
<feature type="region of interest" description="Disordered" evidence="2">
    <location>
        <begin position="570"/>
        <end position="633"/>
    </location>
</feature>
<dbReference type="InterPro" id="IPR007527">
    <property type="entry name" value="Znf_SWIM"/>
</dbReference>
<feature type="region of interest" description="Disordered" evidence="2">
    <location>
        <begin position="166"/>
        <end position="189"/>
    </location>
</feature>
<evidence type="ECO:0000313" key="4">
    <source>
        <dbReference type="EMBL" id="TYJ56278.1"/>
    </source>
</evidence>
<feature type="region of interest" description="Disordered" evidence="2">
    <location>
        <begin position="1024"/>
        <end position="1045"/>
    </location>
</feature>
<evidence type="ECO:0000256" key="1">
    <source>
        <dbReference type="PROSITE-ProRule" id="PRU00325"/>
    </source>
</evidence>
<keyword evidence="1" id="KW-0479">Metal-binding</keyword>